<dbReference type="InterPro" id="IPR001173">
    <property type="entry name" value="Glyco_trans_2-like"/>
</dbReference>
<gene>
    <name evidence="3" type="ORF">GOM49_07750</name>
</gene>
<dbReference type="GO" id="GO:0016740">
    <property type="term" value="F:transferase activity"/>
    <property type="evidence" value="ECO:0007669"/>
    <property type="project" value="UniProtKB-KW"/>
</dbReference>
<feature type="transmembrane region" description="Helical" evidence="1">
    <location>
        <begin position="304"/>
        <end position="328"/>
    </location>
</feature>
<feature type="domain" description="Glycosyltransferase 2-like" evidence="2">
    <location>
        <begin position="11"/>
        <end position="178"/>
    </location>
</feature>
<dbReference type="PANTHER" id="PTHR43630:SF2">
    <property type="entry name" value="GLYCOSYLTRANSFERASE"/>
    <property type="match status" value="1"/>
</dbReference>
<evidence type="ECO:0000256" key="1">
    <source>
        <dbReference type="SAM" id="Phobius"/>
    </source>
</evidence>
<keyword evidence="1" id="KW-0812">Transmembrane</keyword>
<evidence type="ECO:0000313" key="3">
    <source>
        <dbReference type="EMBL" id="QGU94996.1"/>
    </source>
</evidence>
<reference evidence="3 4" key="1">
    <citation type="submission" date="2019-12" db="EMBL/GenBank/DDBJ databases">
        <title>Genome sequenceing of Clostridium bovifaecis.</title>
        <authorList>
            <person name="Yao Y."/>
        </authorList>
    </citation>
    <scope>NUCLEOTIDE SEQUENCE [LARGE SCALE GENOMIC DNA]</scope>
    <source>
        <strain evidence="3 4">BXX</strain>
    </source>
</reference>
<organism evidence="3 4">
    <name type="scientific">Clostridium bovifaecis</name>
    <dbReference type="NCBI Taxonomy" id="2184719"/>
    <lineage>
        <taxon>Bacteria</taxon>
        <taxon>Bacillati</taxon>
        <taxon>Bacillota</taxon>
        <taxon>Clostridia</taxon>
        <taxon>Eubacteriales</taxon>
        <taxon>Clostridiaceae</taxon>
        <taxon>Clostridium</taxon>
    </lineage>
</organism>
<dbReference type="EMBL" id="CP046522">
    <property type="protein sequence ID" value="QGU94996.1"/>
    <property type="molecule type" value="Genomic_DNA"/>
</dbReference>
<evidence type="ECO:0000313" key="4">
    <source>
        <dbReference type="Proteomes" id="UP000422764"/>
    </source>
</evidence>
<keyword evidence="1" id="KW-1133">Transmembrane helix</keyword>
<keyword evidence="1" id="KW-0472">Membrane</keyword>
<feature type="transmembrane region" description="Helical" evidence="1">
    <location>
        <begin position="250"/>
        <end position="268"/>
    </location>
</feature>
<name>A0A6I6EVM6_9CLOT</name>
<dbReference type="CDD" id="cd02525">
    <property type="entry name" value="Succinoglycan_BP_ExoA"/>
    <property type="match status" value="1"/>
</dbReference>
<protein>
    <submittedName>
        <fullName evidence="3">Glycosyltransferase</fullName>
    </submittedName>
</protein>
<keyword evidence="3" id="KW-0808">Transferase</keyword>
<dbReference type="AlphaFoldDB" id="A0A6I6EVM6"/>
<dbReference type="Proteomes" id="UP000422764">
    <property type="component" value="Chromosome"/>
</dbReference>
<proteinExistence type="predicted"/>
<keyword evidence="4" id="KW-1185">Reference proteome</keyword>
<evidence type="ECO:0000259" key="2">
    <source>
        <dbReference type="Pfam" id="PF00535"/>
    </source>
</evidence>
<dbReference type="InterPro" id="IPR029044">
    <property type="entry name" value="Nucleotide-diphossugar_trans"/>
</dbReference>
<dbReference type="PANTHER" id="PTHR43630">
    <property type="entry name" value="POLY-BETA-1,6-N-ACETYL-D-GLUCOSAMINE SYNTHASE"/>
    <property type="match status" value="1"/>
</dbReference>
<sequence>MSTNDIKKTVSVVIPCRNEEKYIGECLDAFINQTYPQEYFEVLVCDGLSTDKTRDIVKSYNRKHNNIKLLDNKGLSAPKGMNLGIRSSKADVIIIFGAHAYPDKEFIENNIKALENGEAGCVGGPITTISENDTGKAIALAMSSPFGVGNALFRFAKEEMFVDTVAFGAYRKDVLDSVGYFDEELVRNQDDELNYRVIKGGYKILLSPKIKSTYYSRGSLGKLWRQYYQYGFWKVRVMQKHGKTASIRHLVPMAFVLANIFGIILSIFFKPILVLWLIQLGLYLACDLVYSFKLGKEDVRLLKYLPLIFPILHISYGLGFINGIWGFYLLKSNKMIDKNTRTSR</sequence>
<dbReference type="SUPFAM" id="SSF53448">
    <property type="entry name" value="Nucleotide-diphospho-sugar transferases"/>
    <property type="match status" value="1"/>
</dbReference>
<dbReference type="Gene3D" id="3.90.550.10">
    <property type="entry name" value="Spore Coat Polysaccharide Biosynthesis Protein SpsA, Chain A"/>
    <property type="match status" value="1"/>
</dbReference>
<accession>A0A6I6EVM6</accession>
<feature type="transmembrane region" description="Helical" evidence="1">
    <location>
        <begin position="274"/>
        <end position="292"/>
    </location>
</feature>
<dbReference type="Pfam" id="PF00535">
    <property type="entry name" value="Glycos_transf_2"/>
    <property type="match status" value="1"/>
</dbReference>